<evidence type="ECO:0000256" key="10">
    <source>
        <dbReference type="SAM" id="Phobius"/>
    </source>
</evidence>
<gene>
    <name evidence="12" type="ORF">H6G68_19275</name>
</gene>
<dbReference type="InterPro" id="IPR011009">
    <property type="entry name" value="Kinase-like_dom_sf"/>
</dbReference>
<keyword evidence="6 9" id="KW-0067">ATP-binding</keyword>
<dbReference type="PROSITE" id="PS00107">
    <property type="entry name" value="PROTEIN_KINASE_ATP"/>
    <property type="match status" value="1"/>
</dbReference>
<keyword evidence="4 9" id="KW-0547">Nucleotide-binding</keyword>
<dbReference type="EC" id="2.7.11.1" evidence="1"/>
<evidence type="ECO:0000256" key="1">
    <source>
        <dbReference type="ARBA" id="ARBA00012513"/>
    </source>
</evidence>
<feature type="transmembrane region" description="Helical" evidence="10">
    <location>
        <begin position="377"/>
        <end position="393"/>
    </location>
</feature>
<evidence type="ECO:0000313" key="13">
    <source>
        <dbReference type="Proteomes" id="UP000660381"/>
    </source>
</evidence>
<dbReference type="InterPro" id="IPR017441">
    <property type="entry name" value="Protein_kinase_ATP_BS"/>
</dbReference>
<comment type="catalytic activity">
    <reaction evidence="8">
        <text>L-seryl-[protein] + ATP = O-phospho-L-seryl-[protein] + ADP + H(+)</text>
        <dbReference type="Rhea" id="RHEA:17989"/>
        <dbReference type="Rhea" id="RHEA-COMP:9863"/>
        <dbReference type="Rhea" id="RHEA-COMP:11604"/>
        <dbReference type="ChEBI" id="CHEBI:15378"/>
        <dbReference type="ChEBI" id="CHEBI:29999"/>
        <dbReference type="ChEBI" id="CHEBI:30616"/>
        <dbReference type="ChEBI" id="CHEBI:83421"/>
        <dbReference type="ChEBI" id="CHEBI:456216"/>
        <dbReference type="EC" id="2.7.11.1"/>
    </reaction>
</comment>
<sequence>MEVYCTRPHCLRPKNHFADLDDITTLKTTQQKYCTSCGMPLILRDRYLPIKLLGQGGFGAAFLAIDRDTPKMRQCVVKQFQPSGNLTEEALEKARTLFTQEAETLEEIGNEHKQIPNLFAFFTITLPSLQPSQPNQFFYLVQEYIDGQNLEEELIQNGNFSEVQVLEILREILPVLTFIHDRGIIHRDIKPSNIMRRRDGKLFLLDFGAVKQVANSPSGSAASTGIYSMGFAPPEQMSGSQVFPSTDLYAFAVTLITLMTGQEANQLFDAYTNQWKWRSQITVSPRLADILDKMLLAAASQRFQSAQEVLEALFAPSVPPTVLPQPLPQQQPLPQPPQRPIPVQPAFATWELLAGAAFSGFEGALIAIALFSLVKNPIITLAIAFVILGSLIFSQTKRWIEKFDLLIIPTVSFAIIFFIPYLRGGLPIQQILIFTVAAALITIAMTTLFKLIYKLLSSIL</sequence>
<dbReference type="PANTHER" id="PTHR24363:SF0">
    <property type="entry name" value="SERINE_THREONINE KINASE LIKE DOMAIN CONTAINING 1"/>
    <property type="match status" value="1"/>
</dbReference>
<dbReference type="Gene3D" id="3.30.200.20">
    <property type="entry name" value="Phosphorylase Kinase, domain 1"/>
    <property type="match status" value="1"/>
</dbReference>
<organism evidence="12 13">
    <name type="scientific">Anabaena catenula FACHB-362</name>
    <dbReference type="NCBI Taxonomy" id="2692877"/>
    <lineage>
        <taxon>Bacteria</taxon>
        <taxon>Bacillati</taxon>
        <taxon>Cyanobacteriota</taxon>
        <taxon>Cyanophyceae</taxon>
        <taxon>Nostocales</taxon>
        <taxon>Nostocaceae</taxon>
        <taxon>Anabaena</taxon>
    </lineage>
</organism>
<name>A0ABR8J9Q8_9NOST</name>
<keyword evidence="2 12" id="KW-0723">Serine/threonine-protein kinase</keyword>
<evidence type="ECO:0000259" key="11">
    <source>
        <dbReference type="PROSITE" id="PS50011"/>
    </source>
</evidence>
<feature type="transmembrane region" description="Helical" evidence="10">
    <location>
        <begin position="405"/>
        <end position="422"/>
    </location>
</feature>
<evidence type="ECO:0000313" key="12">
    <source>
        <dbReference type="EMBL" id="MBD2693871.1"/>
    </source>
</evidence>
<reference evidence="12 13" key="1">
    <citation type="journal article" date="2020" name="ISME J.">
        <title>Comparative genomics reveals insights into cyanobacterial evolution and habitat adaptation.</title>
        <authorList>
            <person name="Chen M.Y."/>
            <person name="Teng W.K."/>
            <person name="Zhao L."/>
            <person name="Hu C.X."/>
            <person name="Zhou Y.K."/>
            <person name="Han B.P."/>
            <person name="Song L.R."/>
            <person name="Shu W.S."/>
        </authorList>
    </citation>
    <scope>NUCLEOTIDE SEQUENCE [LARGE SCALE GENOMIC DNA]</scope>
    <source>
        <strain evidence="12 13">FACHB-362</strain>
    </source>
</reference>
<keyword evidence="10" id="KW-1133">Transmembrane helix</keyword>
<evidence type="ECO:0000256" key="2">
    <source>
        <dbReference type="ARBA" id="ARBA00022527"/>
    </source>
</evidence>
<keyword evidence="5 12" id="KW-0418">Kinase</keyword>
<dbReference type="PANTHER" id="PTHR24363">
    <property type="entry name" value="SERINE/THREONINE PROTEIN KINASE"/>
    <property type="match status" value="1"/>
</dbReference>
<protein>
    <recommendedName>
        <fullName evidence="1">non-specific serine/threonine protein kinase</fullName>
        <ecNumber evidence="1">2.7.11.1</ecNumber>
    </recommendedName>
</protein>
<dbReference type="SMART" id="SM00220">
    <property type="entry name" value="S_TKc"/>
    <property type="match status" value="1"/>
</dbReference>
<dbReference type="CDD" id="cd14014">
    <property type="entry name" value="STKc_PknB_like"/>
    <property type="match status" value="1"/>
</dbReference>
<feature type="binding site" evidence="9">
    <location>
        <position position="78"/>
    </location>
    <ligand>
        <name>ATP</name>
        <dbReference type="ChEBI" id="CHEBI:30616"/>
    </ligand>
</feature>
<accession>A0ABR8J9Q8</accession>
<dbReference type="SUPFAM" id="SSF56112">
    <property type="entry name" value="Protein kinase-like (PK-like)"/>
    <property type="match status" value="1"/>
</dbReference>
<evidence type="ECO:0000256" key="6">
    <source>
        <dbReference type="ARBA" id="ARBA00022840"/>
    </source>
</evidence>
<dbReference type="Gene3D" id="1.10.510.10">
    <property type="entry name" value="Transferase(Phosphotransferase) domain 1"/>
    <property type="match status" value="1"/>
</dbReference>
<comment type="catalytic activity">
    <reaction evidence="7">
        <text>L-threonyl-[protein] + ATP = O-phospho-L-threonyl-[protein] + ADP + H(+)</text>
        <dbReference type="Rhea" id="RHEA:46608"/>
        <dbReference type="Rhea" id="RHEA-COMP:11060"/>
        <dbReference type="Rhea" id="RHEA-COMP:11605"/>
        <dbReference type="ChEBI" id="CHEBI:15378"/>
        <dbReference type="ChEBI" id="CHEBI:30013"/>
        <dbReference type="ChEBI" id="CHEBI:30616"/>
        <dbReference type="ChEBI" id="CHEBI:61977"/>
        <dbReference type="ChEBI" id="CHEBI:456216"/>
        <dbReference type="EC" id="2.7.11.1"/>
    </reaction>
</comment>
<keyword evidence="3" id="KW-0808">Transferase</keyword>
<comment type="caution">
    <text evidence="12">The sequence shown here is derived from an EMBL/GenBank/DDBJ whole genome shotgun (WGS) entry which is preliminary data.</text>
</comment>
<evidence type="ECO:0000256" key="5">
    <source>
        <dbReference type="ARBA" id="ARBA00022777"/>
    </source>
</evidence>
<dbReference type="PROSITE" id="PS50011">
    <property type="entry name" value="PROTEIN_KINASE_DOM"/>
    <property type="match status" value="1"/>
</dbReference>
<evidence type="ECO:0000256" key="9">
    <source>
        <dbReference type="PROSITE-ProRule" id="PRU10141"/>
    </source>
</evidence>
<proteinExistence type="predicted"/>
<dbReference type="NCBIfam" id="NF045510">
    <property type="entry name" value="4Cys_prefix_kin"/>
    <property type="match status" value="1"/>
</dbReference>
<feature type="domain" description="Protein kinase" evidence="11">
    <location>
        <begin position="47"/>
        <end position="314"/>
    </location>
</feature>
<dbReference type="RefSeq" id="WP_190908081.1">
    <property type="nucleotide sequence ID" value="NZ_JACJTQ010000033.1"/>
</dbReference>
<dbReference type="Pfam" id="PF00069">
    <property type="entry name" value="Pkinase"/>
    <property type="match status" value="1"/>
</dbReference>
<dbReference type="GO" id="GO:0004674">
    <property type="term" value="F:protein serine/threonine kinase activity"/>
    <property type="evidence" value="ECO:0007669"/>
    <property type="project" value="UniProtKB-KW"/>
</dbReference>
<evidence type="ECO:0000256" key="3">
    <source>
        <dbReference type="ARBA" id="ARBA00022679"/>
    </source>
</evidence>
<evidence type="ECO:0000256" key="4">
    <source>
        <dbReference type="ARBA" id="ARBA00022741"/>
    </source>
</evidence>
<feature type="transmembrane region" description="Helical" evidence="10">
    <location>
        <begin position="428"/>
        <end position="453"/>
    </location>
</feature>
<keyword evidence="13" id="KW-1185">Reference proteome</keyword>
<dbReference type="EMBL" id="JACJTQ010000033">
    <property type="protein sequence ID" value="MBD2693871.1"/>
    <property type="molecule type" value="Genomic_DNA"/>
</dbReference>
<evidence type="ECO:0000256" key="7">
    <source>
        <dbReference type="ARBA" id="ARBA00047899"/>
    </source>
</evidence>
<dbReference type="InterPro" id="IPR000719">
    <property type="entry name" value="Prot_kinase_dom"/>
</dbReference>
<keyword evidence="10" id="KW-0812">Transmembrane</keyword>
<evidence type="ECO:0000256" key="8">
    <source>
        <dbReference type="ARBA" id="ARBA00048679"/>
    </source>
</evidence>
<dbReference type="Proteomes" id="UP000660381">
    <property type="component" value="Unassembled WGS sequence"/>
</dbReference>
<keyword evidence="10" id="KW-0472">Membrane</keyword>